<proteinExistence type="predicted"/>
<evidence type="ECO:0000313" key="2">
    <source>
        <dbReference type="Proteomes" id="UP000646827"/>
    </source>
</evidence>
<keyword evidence="2" id="KW-1185">Reference proteome</keyword>
<dbReference type="EMBL" id="JAEPRB010000139">
    <property type="protein sequence ID" value="KAG2220485.1"/>
    <property type="molecule type" value="Genomic_DNA"/>
</dbReference>
<dbReference type="Proteomes" id="UP000646827">
    <property type="component" value="Unassembled WGS sequence"/>
</dbReference>
<protein>
    <submittedName>
        <fullName evidence="1">Uncharacterized protein</fullName>
    </submittedName>
</protein>
<accession>A0A8H7S1I0</accession>
<reference evidence="1 2" key="1">
    <citation type="submission" date="2020-12" db="EMBL/GenBank/DDBJ databases">
        <title>Metabolic potential, ecology and presence of endohyphal bacteria is reflected in genomic diversity of Mucoromycotina.</title>
        <authorList>
            <person name="Muszewska A."/>
            <person name="Okrasinska A."/>
            <person name="Steczkiewicz K."/>
            <person name="Drgas O."/>
            <person name="Orlowska M."/>
            <person name="Perlinska-Lenart U."/>
            <person name="Aleksandrzak-Piekarczyk T."/>
            <person name="Szatraj K."/>
            <person name="Zielenkiewicz U."/>
            <person name="Pilsyk S."/>
            <person name="Malc E."/>
            <person name="Mieczkowski P."/>
            <person name="Kruszewska J.S."/>
            <person name="Biernat P."/>
            <person name="Pawlowska J."/>
        </authorList>
    </citation>
    <scope>NUCLEOTIDE SEQUENCE [LARGE SCALE GENOMIC DNA]</scope>
    <source>
        <strain evidence="1 2">CBS 142.35</strain>
    </source>
</reference>
<comment type="caution">
    <text evidence="1">The sequence shown here is derived from an EMBL/GenBank/DDBJ whole genome shotgun (WGS) entry which is preliminary data.</text>
</comment>
<gene>
    <name evidence="1" type="ORF">INT45_011489</name>
</gene>
<organism evidence="1 2">
    <name type="scientific">Circinella minor</name>
    <dbReference type="NCBI Taxonomy" id="1195481"/>
    <lineage>
        <taxon>Eukaryota</taxon>
        <taxon>Fungi</taxon>
        <taxon>Fungi incertae sedis</taxon>
        <taxon>Mucoromycota</taxon>
        <taxon>Mucoromycotina</taxon>
        <taxon>Mucoromycetes</taxon>
        <taxon>Mucorales</taxon>
        <taxon>Lichtheimiaceae</taxon>
        <taxon>Circinella</taxon>
    </lineage>
</organism>
<sequence>MILSNTGVNDQYTWNRIDMRSAEILTDLRSRIYLSKYFELRATLLRRR</sequence>
<dbReference type="AlphaFoldDB" id="A0A8H7S1I0"/>
<name>A0A8H7S1I0_9FUNG</name>
<evidence type="ECO:0000313" key="1">
    <source>
        <dbReference type="EMBL" id="KAG2220485.1"/>
    </source>
</evidence>